<feature type="compositionally biased region" description="Polar residues" evidence="3">
    <location>
        <begin position="297"/>
        <end position="326"/>
    </location>
</feature>
<feature type="region of interest" description="Disordered" evidence="3">
    <location>
        <begin position="670"/>
        <end position="738"/>
    </location>
</feature>
<accession>A0A6G1JDV3</accession>
<feature type="region of interest" description="Disordered" evidence="3">
    <location>
        <begin position="628"/>
        <end position="647"/>
    </location>
</feature>
<dbReference type="PANTHER" id="PTHR48051:SF46">
    <property type="entry name" value="LEUCINE RICH REPEAT-CONTAINING DOMAIN PROTEIN"/>
    <property type="match status" value="1"/>
</dbReference>
<feature type="domain" description="Disease resistance R13L4/SHOC-2-like LRR" evidence="4">
    <location>
        <begin position="495"/>
        <end position="572"/>
    </location>
</feature>
<dbReference type="InterPro" id="IPR050216">
    <property type="entry name" value="LRR_domain-containing"/>
</dbReference>
<dbReference type="InterPro" id="IPR055414">
    <property type="entry name" value="LRR_R13L4/SHOC2-like"/>
</dbReference>
<keyword evidence="6" id="KW-1185">Reference proteome</keyword>
<dbReference type="Proteomes" id="UP000799291">
    <property type="component" value="Unassembled WGS sequence"/>
</dbReference>
<dbReference type="InterPro" id="IPR032675">
    <property type="entry name" value="LRR_dom_sf"/>
</dbReference>
<feature type="region of interest" description="Disordered" evidence="3">
    <location>
        <begin position="297"/>
        <end position="336"/>
    </location>
</feature>
<keyword evidence="2" id="KW-0677">Repeat</keyword>
<feature type="region of interest" description="Disordered" evidence="3">
    <location>
        <begin position="762"/>
        <end position="785"/>
    </location>
</feature>
<name>A0A6G1JDV3_9PLEO</name>
<keyword evidence="1" id="KW-0433">Leucine-rich repeat</keyword>
<protein>
    <recommendedName>
        <fullName evidence="4">Disease resistance R13L4/SHOC-2-like LRR domain-containing protein</fullName>
    </recommendedName>
</protein>
<gene>
    <name evidence="5" type="ORF">K458DRAFT_428257</name>
</gene>
<dbReference type="Pfam" id="PF23598">
    <property type="entry name" value="LRR_14"/>
    <property type="match status" value="1"/>
</dbReference>
<dbReference type="EMBL" id="MU005573">
    <property type="protein sequence ID" value="KAF2688744.1"/>
    <property type="molecule type" value="Genomic_DNA"/>
</dbReference>
<feature type="compositionally biased region" description="Polar residues" evidence="3">
    <location>
        <begin position="766"/>
        <end position="778"/>
    </location>
</feature>
<organism evidence="5 6">
    <name type="scientific">Lentithecium fluviatile CBS 122367</name>
    <dbReference type="NCBI Taxonomy" id="1168545"/>
    <lineage>
        <taxon>Eukaryota</taxon>
        <taxon>Fungi</taxon>
        <taxon>Dikarya</taxon>
        <taxon>Ascomycota</taxon>
        <taxon>Pezizomycotina</taxon>
        <taxon>Dothideomycetes</taxon>
        <taxon>Pleosporomycetidae</taxon>
        <taxon>Pleosporales</taxon>
        <taxon>Massarineae</taxon>
        <taxon>Lentitheciaceae</taxon>
        <taxon>Lentithecium</taxon>
    </lineage>
</organism>
<dbReference type="OrthoDB" id="1394818at2759"/>
<evidence type="ECO:0000256" key="1">
    <source>
        <dbReference type="ARBA" id="ARBA00022614"/>
    </source>
</evidence>
<evidence type="ECO:0000259" key="4">
    <source>
        <dbReference type="Pfam" id="PF23598"/>
    </source>
</evidence>
<dbReference type="PANTHER" id="PTHR48051">
    <property type="match status" value="1"/>
</dbReference>
<sequence>MAELAGSIIGIVSAGTKVTLVLSQFAADVGSAGKEARMIGGEIRSFCAVIKTLGETLEKIQTSHYYGHCAELIEPMTQTSMEMFTEILDASESLKGIAKGKDPKDGKLGLVGRVQWAVFQKPKIMVLRAAIEAYKSNLALMLATLNTAEKVTRQPPVYDLPALVAEENIDRSLLKSLELEHHASMIDLEQTEQQYHESAVEESTEAISPISLQASPANTEDTLVNAQLPDKEPWMDSLVGSARDEIASIRSSLSRNSIFDAHQISGQVSLQSQRLSILLADDQQRISQRWSTPLSPSLSDFSRQSGGTMQACSTSPCHQDLAPTQSLKEDASPSDTFWPASPSTGIGFKEGALLDPSYQNILSWLVMQPFQKRVVILNTLARDACGSLHLSSNTLTALEAVSSLPNQGARESDNRHEAQDPERVREIRKLVREQILSYYEMPPNERLHGLTIDLGMQEISDFPEQLIVALHSSIARLGINHNQLTSIPRPFALCSQLRYLGLRHNKFQTIPEPVLQISSLEILDMGRNILHALPDNISTLSSLKVLVVEGNKIRGLPLVIGDMAKLVLLKCRNNPLEFPTQQALEAFMPNRYAPTPQDENEQDVQDTKRLKAFLKMTFRLSPSAQRAIQGLPPATPQSPDAVPNELSGDSYTVPLLYANQISLVPGAQSGYDSPSFASDIHPGLEASEPDPPTSQSQPAFPMLAQQPGTVGAPAQQNRPTHRKSRSHDVSNRGKVSLLSSNINTPRRRSFNISMPSYERLDVLNEEQPTQSKPVTSASHKGRPSLTVFERADLLLGRTKRRT</sequence>
<dbReference type="SUPFAM" id="SSF52075">
    <property type="entry name" value="Outer arm dynein light chain 1"/>
    <property type="match status" value="1"/>
</dbReference>
<dbReference type="GO" id="GO:0005737">
    <property type="term" value="C:cytoplasm"/>
    <property type="evidence" value="ECO:0007669"/>
    <property type="project" value="TreeGrafter"/>
</dbReference>
<evidence type="ECO:0000313" key="6">
    <source>
        <dbReference type="Proteomes" id="UP000799291"/>
    </source>
</evidence>
<proteinExistence type="predicted"/>
<dbReference type="AlphaFoldDB" id="A0A6G1JDV3"/>
<evidence type="ECO:0000256" key="2">
    <source>
        <dbReference type="ARBA" id="ARBA00022737"/>
    </source>
</evidence>
<reference evidence="5" key="1">
    <citation type="journal article" date="2020" name="Stud. Mycol.">
        <title>101 Dothideomycetes genomes: a test case for predicting lifestyles and emergence of pathogens.</title>
        <authorList>
            <person name="Haridas S."/>
            <person name="Albert R."/>
            <person name="Binder M."/>
            <person name="Bloem J."/>
            <person name="Labutti K."/>
            <person name="Salamov A."/>
            <person name="Andreopoulos B."/>
            <person name="Baker S."/>
            <person name="Barry K."/>
            <person name="Bills G."/>
            <person name="Bluhm B."/>
            <person name="Cannon C."/>
            <person name="Castanera R."/>
            <person name="Culley D."/>
            <person name="Daum C."/>
            <person name="Ezra D."/>
            <person name="Gonzalez J."/>
            <person name="Henrissat B."/>
            <person name="Kuo A."/>
            <person name="Liang C."/>
            <person name="Lipzen A."/>
            <person name="Lutzoni F."/>
            <person name="Magnuson J."/>
            <person name="Mondo S."/>
            <person name="Nolan M."/>
            <person name="Ohm R."/>
            <person name="Pangilinan J."/>
            <person name="Park H.-J."/>
            <person name="Ramirez L."/>
            <person name="Alfaro M."/>
            <person name="Sun H."/>
            <person name="Tritt A."/>
            <person name="Yoshinaga Y."/>
            <person name="Zwiers L.-H."/>
            <person name="Turgeon B."/>
            <person name="Goodwin S."/>
            <person name="Spatafora J."/>
            <person name="Crous P."/>
            <person name="Grigoriev I."/>
        </authorList>
    </citation>
    <scope>NUCLEOTIDE SEQUENCE</scope>
    <source>
        <strain evidence="5">CBS 122367</strain>
    </source>
</reference>
<evidence type="ECO:0000256" key="3">
    <source>
        <dbReference type="SAM" id="MobiDB-lite"/>
    </source>
</evidence>
<evidence type="ECO:0000313" key="5">
    <source>
        <dbReference type="EMBL" id="KAF2688744.1"/>
    </source>
</evidence>
<dbReference type="SMART" id="SM00364">
    <property type="entry name" value="LRR_BAC"/>
    <property type="match status" value="4"/>
</dbReference>
<dbReference type="Gene3D" id="3.80.10.10">
    <property type="entry name" value="Ribonuclease Inhibitor"/>
    <property type="match status" value="1"/>
</dbReference>